<sequence>MDGVPFAFCEAVCGTIFRGTLRTLGELSGYYGDLARRTYSSMVDYIASVEDGVEHSGFLRYWSSKQELHKREEMEAVSKKFVQILTIHLLDGKEVSVCREIVKRFPYSSYQFALRSSTINEAWVQFACSLKRLDALVLMEKLDDDAIRLFQKFVDGRKLFWLPLCEEACGGVMLEVLKALLCQEQFTFLTILSDSEGPWKSTVVQDLLHFWSENGAKLRGKTLSLEENCKDGVQQLEQFLLHRAASKRPKVTLIQEVLEVCSKEECDFLEKYYQHNHTIYNTPSCVYKYEEGEGDERRRLYISFECASEDGQERERPKSPNGYSDLNLMRDTCVLRVKFA</sequence>
<evidence type="ECO:0000313" key="2">
    <source>
        <dbReference type="WBParaSite" id="L893_g29608.t1"/>
    </source>
</evidence>
<keyword evidence="1" id="KW-1185">Reference proteome</keyword>
<reference evidence="2" key="1">
    <citation type="submission" date="2016-11" db="UniProtKB">
        <authorList>
            <consortium name="WormBaseParasite"/>
        </authorList>
    </citation>
    <scope>IDENTIFICATION</scope>
</reference>
<accession>A0A1I7ZTB7</accession>
<organism evidence="1 2">
    <name type="scientific">Steinernema glaseri</name>
    <dbReference type="NCBI Taxonomy" id="37863"/>
    <lineage>
        <taxon>Eukaryota</taxon>
        <taxon>Metazoa</taxon>
        <taxon>Ecdysozoa</taxon>
        <taxon>Nematoda</taxon>
        <taxon>Chromadorea</taxon>
        <taxon>Rhabditida</taxon>
        <taxon>Tylenchina</taxon>
        <taxon>Panagrolaimomorpha</taxon>
        <taxon>Strongyloidoidea</taxon>
        <taxon>Steinernematidae</taxon>
        <taxon>Steinernema</taxon>
    </lineage>
</organism>
<dbReference type="WBParaSite" id="L893_g29608.t1">
    <property type="protein sequence ID" value="L893_g29608.t1"/>
    <property type="gene ID" value="L893_g29608"/>
</dbReference>
<dbReference type="AlphaFoldDB" id="A0A1I7ZTB7"/>
<name>A0A1I7ZTB7_9BILA</name>
<protein>
    <submittedName>
        <fullName evidence="2">TIR domain-containing protein</fullName>
    </submittedName>
</protein>
<dbReference type="Proteomes" id="UP000095287">
    <property type="component" value="Unplaced"/>
</dbReference>
<evidence type="ECO:0000313" key="1">
    <source>
        <dbReference type="Proteomes" id="UP000095287"/>
    </source>
</evidence>
<proteinExistence type="predicted"/>